<keyword evidence="4" id="KW-0963">Cytoplasm</keyword>
<dbReference type="AlphaFoldDB" id="A0AAV0H2Z3"/>
<dbReference type="GO" id="GO:0038023">
    <property type="term" value="F:signaling receptor activity"/>
    <property type="evidence" value="ECO:0007669"/>
    <property type="project" value="TreeGrafter"/>
</dbReference>
<organism evidence="10 11">
    <name type="scientific">Linum tenue</name>
    <dbReference type="NCBI Taxonomy" id="586396"/>
    <lineage>
        <taxon>Eukaryota</taxon>
        <taxon>Viridiplantae</taxon>
        <taxon>Streptophyta</taxon>
        <taxon>Embryophyta</taxon>
        <taxon>Tracheophyta</taxon>
        <taxon>Spermatophyta</taxon>
        <taxon>Magnoliopsida</taxon>
        <taxon>eudicotyledons</taxon>
        <taxon>Gunneridae</taxon>
        <taxon>Pentapetalae</taxon>
        <taxon>rosids</taxon>
        <taxon>fabids</taxon>
        <taxon>Malpighiales</taxon>
        <taxon>Linaceae</taxon>
        <taxon>Linum</taxon>
    </lineage>
</organism>
<dbReference type="InterPro" id="IPR023393">
    <property type="entry name" value="START-like_dom_sf"/>
</dbReference>
<dbReference type="PANTHER" id="PTHR31213">
    <property type="entry name" value="OS08G0374000 PROTEIN-RELATED"/>
    <property type="match status" value="1"/>
</dbReference>
<keyword evidence="9" id="KW-1133">Transmembrane helix</keyword>
<evidence type="ECO:0000256" key="8">
    <source>
        <dbReference type="ARBA" id="ARBA00023272"/>
    </source>
</evidence>
<dbReference type="EMBL" id="CAMGYJ010000002">
    <property type="protein sequence ID" value="CAI0379665.1"/>
    <property type="molecule type" value="Genomic_DNA"/>
</dbReference>
<proteinExistence type="inferred from homology"/>
<gene>
    <name evidence="10" type="ORF">LITE_LOCUS2349</name>
</gene>
<keyword evidence="8" id="KW-0650">Protein phosphatase inhibitor</keyword>
<dbReference type="GO" id="GO:0010427">
    <property type="term" value="F:abscisic acid binding"/>
    <property type="evidence" value="ECO:0007669"/>
    <property type="project" value="TreeGrafter"/>
</dbReference>
<evidence type="ECO:0000256" key="4">
    <source>
        <dbReference type="ARBA" id="ARBA00022490"/>
    </source>
</evidence>
<evidence type="ECO:0000256" key="9">
    <source>
        <dbReference type="SAM" id="Phobius"/>
    </source>
</evidence>
<keyword evidence="9" id="KW-0812">Transmembrane</keyword>
<dbReference type="Gene3D" id="3.30.530.20">
    <property type="match status" value="1"/>
</dbReference>
<sequence>MPLVTETVTFRMFSSASDVWSAVTAATAVFPMAMPNLYAGIKRSRRDGFTEGSIRDITFGPAYSRVVGSAREEILEVDHSNMTVKTTMNDDGAFVPRLFDSVDITTAVVPSSRTNLRATGCTMTWSFTYDSAKGNADINNLKNVMQTAFQDLDDYLRRGRGNRP</sequence>
<evidence type="ECO:0000256" key="5">
    <source>
        <dbReference type="ARBA" id="ARBA00022682"/>
    </source>
</evidence>
<evidence type="ECO:0000256" key="1">
    <source>
        <dbReference type="ARBA" id="ARBA00004123"/>
    </source>
</evidence>
<protein>
    <submittedName>
        <fullName evidence="10">Uncharacterized protein</fullName>
    </submittedName>
</protein>
<dbReference type="InterPro" id="IPR019587">
    <property type="entry name" value="Polyketide_cyclase/dehydratase"/>
</dbReference>
<feature type="transmembrane region" description="Helical" evidence="9">
    <location>
        <begin position="20"/>
        <end position="39"/>
    </location>
</feature>
<evidence type="ECO:0000313" key="11">
    <source>
        <dbReference type="Proteomes" id="UP001154282"/>
    </source>
</evidence>
<keyword evidence="6" id="KW-0675">Receptor</keyword>
<comment type="caution">
    <text evidence="10">The sequence shown here is derived from an EMBL/GenBank/DDBJ whole genome shotgun (WGS) entry which is preliminary data.</text>
</comment>
<dbReference type="GO" id="GO:0004864">
    <property type="term" value="F:protein phosphatase inhibitor activity"/>
    <property type="evidence" value="ECO:0007669"/>
    <property type="project" value="UniProtKB-KW"/>
</dbReference>
<keyword evidence="9" id="KW-0472">Membrane</keyword>
<name>A0AAV0H2Z3_9ROSI</name>
<dbReference type="GO" id="GO:0005634">
    <property type="term" value="C:nucleus"/>
    <property type="evidence" value="ECO:0007669"/>
    <property type="project" value="UniProtKB-SubCell"/>
</dbReference>
<evidence type="ECO:0000256" key="7">
    <source>
        <dbReference type="ARBA" id="ARBA00023242"/>
    </source>
</evidence>
<keyword evidence="11" id="KW-1185">Reference proteome</keyword>
<evidence type="ECO:0000256" key="6">
    <source>
        <dbReference type="ARBA" id="ARBA00023170"/>
    </source>
</evidence>
<comment type="similarity">
    <text evidence="3">Belongs to the PYR/PYL/RCAR abscisic acid intracellular receptor family.</text>
</comment>
<dbReference type="GO" id="GO:0005737">
    <property type="term" value="C:cytoplasm"/>
    <property type="evidence" value="ECO:0007669"/>
    <property type="project" value="UniProtKB-SubCell"/>
</dbReference>
<dbReference type="InterPro" id="IPR050279">
    <property type="entry name" value="Plant_def-hormone_signal"/>
</dbReference>
<reference evidence="10" key="1">
    <citation type="submission" date="2022-08" db="EMBL/GenBank/DDBJ databases">
        <authorList>
            <person name="Gutierrez-Valencia J."/>
        </authorList>
    </citation>
    <scope>NUCLEOTIDE SEQUENCE</scope>
</reference>
<keyword evidence="5" id="KW-0938">Abscisic acid signaling pathway</keyword>
<evidence type="ECO:0000313" key="10">
    <source>
        <dbReference type="EMBL" id="CAI0379665.1"/>
    </source>
</evidence>
<dbReference type="Pfam" id="PF10604">
    <property type="entry name" value="Polyketide_cyc2"/>
    <property type="match status" value="1"/>
</dbReference>
<dbReference type="Proteomes" id="UP001154282">
    <property type="component" value="Unassembled WGS sequence"/>
</dbReference>
<comment type="subcellular location">
    <subcellularLocation>
        <location evidence="2">Cytoplasm</location>
    </subcellularLocation>
    <subcellularLocation>
        <location evidence="1">Nucleus</location>
    </subcellularLocation>
</comment>
<keyword evidence="7" id="KW-0539">Nucleus</keyword>
<dbReference type="SUPFAM" id="SSF55961">
    <property type="entry name" value="Bet v1-like"/>
    <property type="match status" value="1"/>
</dbReference>
<evidence type="ECO:0000256" key="3">
    <source>
        <dbReference type="ARBA" id="ARBA00008594"/>
    </source>
</evidence>
<dbReference type="GO" id="GO:0009738">
    <property type="term" value="P:abscisic acid-activated signaling pathway"/>
    <property type="evidence" value="ECO:0007669"/>
    <property type="project" value="UniProtKB-KW"/>
</dbReference>
<dbReference type="PANTHER" id="PTHR31213:SF24">
    <property type="entry name" value="OS08G0374000 PROTEIN"/>
    <property type="match status" value="1"/>
</dbReference>
<accession>A0AAV0H2Z3</accession>
<evidence type="ECO:0000256" key="2">
    <source>
        <dbReference type="ARBA" id="ARBA00004496"/>
    </source>
</evidence>